<dbReference type="Pfam" id="PF03618">
    <property type="entry name" value="Kinase-PPPase"/>
    <property type="match status" value="1"/>
</dbReference>
<dbReference type="RefSeq" id="WP_118990826.1">
    <property type="nucleotide sequence ID" value="NZ_CP023434.1"/>
</dbReference>
<keyword evidence="4 5" id="KW-0418">Kinase</keyword>
<dbReference type="EMBL" id="CP023434">
    <property type="protein sequence ID" value="AXY25926.1"/>
    <property type="molecule type" value="Genomic_DNA"/>
</dbReference>
<dbReference type="NCBIfam" id="NF003742">
    <property type="entry name" value="PRK05339.1"/>
    <property type="match status" value="1"/>
</dbReference>
<dbReference type="GO" id="GO:0005524">
    <property type="term" value="F:ATP binding"/>
    <property type="evidence" value="ECO:0007669"/>
    <property type="project" value="InterPro"/>
</dbReference>
<reference evidence="6 7" key="1">
    <citation type="submission" date="2017-09" db="EMBL/GenBank/DDBJ databases">
        <title>Complete genome sequence of Oxytococcus suis strain ZY16052.</title>
        <authorList>
            <person name="Li F."/>
        </authorList>
    </citation>
    <scope>NUCLEOTIDE SEQUENCE [LARGE SCALE GENOMIC DNA]</scope>
    <source>
        <strain evidence="6 7">ZY16052</strain>
    </source>
</reference>
<dbReference type="HAMAP" id="MF_00921">
    <property type="entry name" value="PDRP"/>
    <property type="match status" value="1"/>
</dbReference>
<evidence type="ECO:0000256" key="2">
    <source>
        <dbReference type="ARBA" id="ARBA00022679"/>
    </source>
</evidence>
<dbReference type="InterPro" id="IPR005177">
    <property type="entry name" value="Kinase-pyrophosphorylase"/>
</dbReference>
<name>A0A347WLG9_9LACT</name>
<evidence type="ECO:0000256" key="5">
    <source>
        <dbReference type="HAMAP-Rule" id="MF_00921"/>
    </source>
</evidence>
<keyword evidence="3 5" id="KW-0547">Nucleotide-binding</keyword>
<proteinExistence type="inferred from homology"/>
<keyword evidence="7" id="KW-1185">Reference proteome</keyword>
<evidence type="ECO:0000256" key="4">
    <source>
        <dbReference type="ARBA" id="ARBA00022777"/>
    </source>
</evidence>
<dbReference type="AlphaFoldDB" id="A0A347WLG9"/>
<keyword evidence="1 5" id="KW-0723">Serine/threonine-protein kinase</keyword>
<organism evidence="6 7">
    <name type="scientific">Suicoccus acidiformans</name>
    <dbReference type="NCBI Taxonomy" id="2036206"/>
    <lineage>
        <taxon>Bacteria</taxon>
        <taxon>Bacillati</taxon>
        <taxon>Bacillota</taxon>
        <taxon>Bacilli</taxon>
        <taxon>Lactobacillales</taxon>
        <taxon>Aerococcaceae</taxon>
        <taxon>Suicoccus</taxon>
    </lineage>
</organism>
<evidence type="ECO:0000256" key="3">
    <source>
        <dbReference type="ARBA" id="ARBA00022741"/>
    </source>
</evidence>
<comment type="similarity">
    <text evidence="5">Belongs to the pyruvate, phosphate/water dikinase regulatory protein family. PDRP subfamily.</text>
</comment>
<keyword evidence="6" id="KW-0670">Pyruvate</keyword>
<dbReference type="PANTHER" id="PTHR31756:SF3">
    <property type="entry name" value="PYRUVATE, PHOSPHATE DIKINASE REGULATORY PROTEIN 1, CHLOROPLASTIC"/>
    <property type="match status" value="1"/>
</dbReference>
<dbReference type="GO" id="GO:0016776">
    <property type="term" value="F:phosphotransferase activity, phosphate group as acceptor"/>
    <property type="evidence" value="ECO:0007669"/>
    <property type="project" value="UniProtKB-UniRule"/>
</dbReference>
<comment type="catalytic activity">
    <reaction evidence="5">
        <text>N(tele)-phospho-L-histidyl/L-threonyl-[pyruvate, phosphate dikinase] + ADP = N(tele)-phospho-L-histidyl/O-phospho-L-threonyl-[pyruvate, phosphate dikinase] + AMP + H(+)</text>
        <dbReference type="Rhea" id="RHEA:43692"/>
        <dbReference type="Rhea" id="RHEA-COMP:10650"/>
        <dbReference type="Rhea" id="RHEA-COMP:10651"/>
        <dbReference type="ChEBI" id="CHEBI:15378"/>
        <dbReference type="ChEBI" id="CHEBI:30013"/>
        <dbReference type="ChEBI" id="CHEBI:61977"/>
        <dbReference type="ChEBI" id="CHEBI:83586"/>
        <dbReference type="ChEBI" id="CHEBI:456215"/>
        <dbReference type="ChEBI" id="CHEBI:456216"/>
        <dbReference type="EC" id="2.7.11.32"/>
    </reaction>
</comment>
<dbReference type="GO" id="GO:0004674">
    <property type="term" value="F:protein serine/threonine kinase activity"/>
    <property type="evidence" value="ECO:0007669"/>
    <property type="project" value="UniProtKB-UniRule"/>
</dbReference>
<accession>A0A347WLG9</accession>
<evidence type="ECO:0000256" key="1">
    <source>
        <dbReference type="ARBA" id="ARBA00022527"/>
    </source>
</evidence>
<keyword evidence="2 5" id="KW-0808">Transferase</keyword>
<comment type="function">
    <text evidence="5">Bifunctional serine/threonine kinase and phosphorylase involved in the regulation of the pyruvate, phosphate dikinase (PPDK) by catalyzing its phosphorylation/dephosphorylation.</text>
</comment>
<evidence type="ECO:0000313" key="6">
    <source>
        <dbReference type="EMBL" id="AXY25926.1"/>
    </source>
</evidence>
<dbReference type="GO" id="GO:0043531">
    <property type="term" value="F:ADP binding"/>
    <property type="evidence" value="ECO:0007669"/>
    <property type="project" value="UniProtKB-UniRule"/>
</dbReference>
<dbReference type="InterPro" id="IPR026565">
    <property type="entry name" value="PPDK_reg"/>
</dbReference>
<dbReference type="PANTHER" id="PTHR31756">
    <property type="entry name" value="PYRUVATE, PHOSPHATE DIKINASE REGULATORY PROTEIN 1, CHLOROPLASTIC"/>
    <property type="match status" value="1"/>
</dbReference>
<protein>
    <recommendedName>
        <fullName evidence="5">Putative pyruvate, phosphate dikinase regulatory protein</fullName>
        <shortName evidence="5">PPDK regulatory protein</shortName>
        <ecNumber evidence="5">2.7.11.32</ecNumber>
        <ecNumber evidence="5">2.7.4.27</ecNumber>
    </recommendedName>
</protein>
<comment type="catalytic activity">
    <reaction evidence="5">
        <text>N(tele)-phospho-L-histidyl/O-phospho-L-threonyl-[pyruvate, phosphate dikinase] + phosphate + H(+) = N(tele)-phospho-L-histidyl/L-threonyl-[pyruvate, phosphate dikinase] + diphosphate</text>
        <dbReference type="Rhea" id="RHEA:43696"/>
        <dbReference type="Rhea" id="RHEA-COMP:10650"/>
        <dbReference type="Rhea" id="RHEA-COMP:10651"/>
        <dbReference type="ChEBI" id="CHEBI:15378"/>
        <dbReference type="ChEBI" id="CHEBI:30013"/>
        <dbReference type="ChEBI" id="CHEBI:33019"/>
        <dbReference type="ChEBI" id="CHEBI:43474"/>
        <dbReference type="ChEBI" id="CHEBI:61977"/>
        <dbReference type="ChEBI" id="CHEBI:83586"/>
        <dbReference type="EC" id="2.7.4.27"/>
    </reaction>
</comment>
<dbReference type="Proteomes" id="UP000263232">
    <property type="component" value="Chromosome"/>
</dbReference>
<feature type="binding site" evidence="5">
    <location>
        <begin position="150"/>
        <end position="157"/>
    </location>
    <ligand>
        <name>ADP</name>
        <dbReference type="ChEBI" id="CHEBI:456216"/>
    </ligand>
</feature>
<gene>
    <name evidence="6" type="ORF">CL176_07900</name>
</gene>
<dbReference type="EC" id="2.7.11.32" evidence="5"/>
<sequence length="272" mass="30973">MSKILHYYILSDSVGDTALKVARSALAQFPEARTKLHRHNFVNDTDALNDILQEAAALDGLVFITIADNQLAKYVERFCIETGLICYNLIQPFVLEIQRRLEVEPSEIAGAQHELSDAYFKRIEAIEFCIQYDDGRDPSGMDEAEIIIIGISRTGKTPLSMYLGTLGYKVLNIPLIPENEPPVELFKTDKKKIIGLTNDPYTINRLRETRMIEYGMDSGTRYASIKRVEEELNFADELYRQLDCPVINVVDRSIEESATIILDIMNMPVRYN</sequence>
<dbReference type="OrthoDB" id="9782201at2"/>
<dbReference type="KEGG" id="abae:CL176_07900"/>
<dbReference type="EC" id="2.7.4.27" evidence="5"/>
<evidence type="ECO:0000313" key="7">
    <source>
        <dbReference type="Proteomes" id="UP000263232"/>
    </source>
</evidence>